<keyword evidence="2" id="KW-1185">Reference proteome</keyword>
<gene>
    <name evidence="1" type="ORF">Pan265_09220</name>
</gene>
<dbReference type="OrthoDB" id="9789109at2"/>
<name>A0A518BVU5_9BACT</name>
<evidence type="ECO:0000313" key="1">
    <source>
        <dbReference type="EMBL" id="QDU71077.1"/>
    </source>
</evidence>
<dbReference type="InterPro" id="IPR007438">
    <property type="entry name" value="DUF488"/>
</dbReference>
<organism evidence="1 2">
    <name type="scientific">Mucisphaera calidilacus</name>
    <dbReference type="NCBI Taxonomy" id="2527982"/>
    <lineage>
        <taxon>Bacteria</taxon>
        <taxon>Pseudomonadati</taxon>
        <taxon>Planctomycetota</taxon>
        <taxon>Phycisphaerae</taxon>
        <taxon>Phycisphaerales</taxon>
        <taxon>Phycisphaeraceae</taxon>
        <taxon>Mucisphaera</taxon>
    </lineage>
</organism>
<dbReference type="AlphaFoldDB" id="A0A518BVU5"/>
<accession>A0A518BVU5</accession>
<dbReference type="PANTHER" id="PTHR39337">
    <property type="entry name" value="BLR5642 PROTEIN"/>
    <property type="match status" value="1"/>
</dbReference>
<dbReference type="Proteomes" id="UP000320386">
    <property type="component" value="Chromosome"/>
</dbReference>
<dbReference type="PANTHER" id="PTHR39337:SF1">
    <property type="entry name" value="BLR5642 PROTEIN"/>
    <property type="match status" value="1"/>
</dbReference>
<protein>
    <recommendedName>
        <fullName evidence="3">DUF488 domain-containing protein</fullName>
    </recommendedName>
</protein>
<proteinExistence type="predicted"/>
<sequence>MSVAGRDIFTVGHSTHEWETFLGLLKQHGITAIADVRSQPFSRLPEYNRDALAAGLKREGIQYVPLGRELGARRDEPECYVDGQAVYERVAELPLFHEGIERLLKGAERFTIALMCAEKEPLDCHRTVLVCRRLRPHGLHIRHILADGTLEEHADAEKRLMKMMGIAPDLFQQDVKEADLIERAYEERGKQIAYRMDTEGASNEPAE</sequence>
<reference evidence="1 2" key="1">
    <citation type="submission" date="2019-02" db="EMBL/GenBank/DDBJ databases">
        <title>Deep-cultivation of Planctomycetes and their phenomic and genomic characterization uncovers novel biology.</title>
        <authorList>
            <person name="Wiegand S."/>
            <person name="Jogler M."/>
            <person name="Boedeker C."/>
            <person name="Pinto D."/>
            <person name="Vollmers J."/>
            <person name="Rivas-Marin E."/>
            <person name="Kohn T."/>
            <person name="Peeters S.H."/>
            <person name="Heuer A."/>
            <person name="Rast P."/>
            <person name="Oberbeckmann S."/>
            <person name="Bunk B."/>
            <person name="Jeske O."/>
            <person name="Meyerdierks A."/>
            <person name="Storesund J.E."/>
            <person name="Kallscheuer N."/>
            <person name="Luecker S."/>
            <person name="Lage O.M."/>
            <person name="Pohl T."/>
            <person name="Merkel B.J."/>
            <person name="Hornburger P."/>
            <person name="Mueller R.-W."/>
            <person name="Bruemmer F."/>
            <person name="Labrenz M."/>
            <person name="Spormann A.M."/>
            <person name="Op den Camp H."/>
            <person name="Overmann J."/>
            <person name="Amann R."/>
            <person name="Jetten M.S.M."/>
            <person name="Mascher T."/>
            <person name="Medema M.H."/>
            <person name="Devos D.P."/>
            <person name="Kaster A.-K."/>
            <person name="Ovreas L."/>
            <person name="Rohde M."/>
            <person name="Galperin M.Y."/>
            <person name="Jogler C."/>
        </authorList>
    </citation>
    <scope>NUCLEOTIDE SEQUENCE [LARGE SCALE GENOMIC DNA]</scope>
    <source>
        <strain evidence="1 2">Pan265</strain>
    </source>
</reference>
<evidence type="ECO:0000313" key="2">
    <source>
        <dbReference type="Proteomes" id="UP000320386"/>
    </source>
</evidence>
<dbReference type="RefSeq" id="WP_145445217.1">
    <property type="nucleotide sequence ID" value="NZ_CP036280.1"/>
</dbReference>
<dbReference type="EMBL" id="CP036280">
    <property type="protein sequence ID" value="QDU71077.1"/>
    <property type="molecule type" value="Genomic_DNA"/>
</dbReference>
<dbReference type="Pfam" id="PF04343">
    <property type="entry name" value="DUF488"/>
    <property type="match status" value="1"/>
</dbReference>
<dbReference type="KEGG" id="mcad:Pan265_09220"/>
<evidence type="ECO:0008006" key="3">
    <source>
        <dbReference type="Google" id="ProtNLM"/>
    </source>
</evidence>